<name>A0AAV5UAD8_9BILA</name>
<feature type="non-terminal residue" evidence="2">
    <location>
        <position position="1"/>
    </location>
</feature>
<sequence>DFQFSDDKPHSNASTRIFSKGAVNVFAILFVLLISTFLAAQVITNLINNHKDTVSPEHPVYRKNLSVLTGVFRFPIGGRLNCSQRVLEPSPISPTDANRVRPADVQFIAAMGDSYATAFLSYTDNTEEVDDLRNAVGNSFIMGGDGELESHLTLANVFRQLNPSLAGISIGKGLNEEQTNLNVAIPGMWVNDMQRQARELIRRFQKHPTHSTSNGWKLIHIFVGTKDISGFCVGQKGSTKMEYKTNLTEAIELLQDALPKTIISIIGMTNLDFMWRAPTLIKQLRIPCEIDNFELLAQRRVEEYREAIIEIVSESQTISRKDQAVIAQHIFDDLWAPLTKSDGSFNADFYAVDSFHLSNYGNSLVAKQLWNHLVSPDYRKITTNEMMADESPELICPETSCPYIRTSSNSVFCQ</sequence>
<dbReference type="InterPro" id="IPR038885">
    <property type="entry name" value="PLB1"/>
</dbReference>
<dbReference type="Gene3D" id="3.40.50.1110">
    <property type="entry name" value="SGNH hydrolase"/>
    <property type="match status" value="1"/>
</dbReference>
<dbReference type="InterPro" id="IPR001087">
    <property type="entry name" value="GDSL"/>
</dbReference>
<dbReference type="Pfam" id="PF00657">
    <property type="entry name" value="Lipase_GDSL"/>
    <property type="match status" value="1"/>
</dbReference>
<dbReference type="Proteomes" id="UP001432027">
    <property type="component" value="Unassembled WGS sequence"/>
</dbReference>
<evidence type="ECO:0000313" key="3">
    <source>
        <dbReference type="Proteomes" id="UP001432027"/>
    </source>
</evidence>
<evidence type="ECO:0000313" key="2">
    <source>
        <dbReference type="EMBL" id="GMT03403.1"/>
    </source>
</evidence>
<organism evidence="2 3">
    <name type="scientific">Pristionchus entomophagus</name>
    <dbReference type="NCBI Taxonomy" id="358040"/>
    <lineage>
        <taxon>Eukaryota</taxon>
        <taxon>Metazoa</taxon>
        <taxon>Ecdysozoa</taxon>
        <taxon>Nematoda</taxon>
        <taxon>Chromadorea</taxon>
        <taxon>Rhabditida</taxon>
        <taxon>Rhabditina</taxon>
        <taxon>Diplogasteromorpha</taxon>
        <taxon>Diplogasteroidea</taxon>
        <taxon>Neodiplogasteridae</taxon>
        <taxon>Pristionchus</taxon>
    </lineage>
</organism>
<dbReference type="PANTHER" id="PTHR21325">
    <property type="entry name" value="PHOSPHOLIPASE B, PLB1"/>
    <property type="match status" value="1"/>
</dbReference>
<keyword evidence="1" id="KW-0812">Transmembrane</keyword>
<dbReference type="GO" id="GO:0004620">
    <property type="term" value="F:phospholipase activity"/>
    <property type="evidence" value="ECO:0007669"/>
    <property type="project" value="InterPro"/>
</dbReference>
<keyword evidence="1" id="KW-0472">Membrane</keyword>
<proteinExistence type="predicted"/>
<gene>
    <name evidence="2" type="ORF">PENTCL1PPCAC_25577</name>
</gene>
<dbReference type="SUPFAM" id="SSF52266">
    <property type="entry name" value="SGNH hydrolase"/>
    <property type="match status" value="1"/>
</dbReference>
<accession>A0AAV5UAD8</accession>
<dbReference type="PANTHER" id="PTHR21325:SF31">
    <property type="entry name" value="GH22081P-RELATED"/>
    <property type="match status" value="1"/>
</dbReference>
<comment type="caution">
    <text evidence="2">The sequence shown here is derived from an EMBL/GenBank/DDBJ whole genome shotgun (WGS) entry which is preliminary data.</text>
</comment>
<dbReference type="InterPro" id="IPR036514">
    <property type="entry name" value="SGNH_hydro_sf"/>
</dbReference>
<reference evidence="2" key="1">
    <citation type="submission" date="2023-10" db="EMBL/GenBank/DDBJ databases">
        <title>Genome assembly of Pristionchus species.</title>
        <authorList>
            <person name="Yoshida K."/>
            <person name="Sommer R.J."/>
        </authorList>
    </citation>
    <scope>NUCLEOTIDE SEQUENCE</scope>
    <source>
        <strain evidence="2">RS0144</strain>
    </source>
</reference>
<dbReference type="AlphaFoldDB" id="A0AAV5UAD8"/>
<feature type="transmembrane region" description="Helical" evidence="1">
    <location>
        <begin position="21"/>
        <end position="43"/>
    </location>
</feature>
<dbReference type="EMBL" id="BTSX01000006">
    <property type="protein sequence ID" value="GMT03403.1"/>
    <property type="molecule type" value="Genomic_DNA"/>
</dbReference>
<protein>
    <recommendedName>
        <fullName evidence="4">Lipase</fullName>
    </recommendedName>
</protein>
<dbReference type="GO" id="GO:0006644">
    <property type="term" value="P:phospholipid metabolic process"/>
    <property type="evidence" value="ECO:0007669"/>
    <property type="project" value="TreeGrafter"/>
</dbReference>
<evidence type="ECO:0008006" key="4">
    <source>
        <dbReference type="Google" id="ProtNLM"/>
    </source>
</evidence>
<evidence type="ECO:0000256" key="1">
    <source>
        <dbReference type="SAM" id="Phobius"/>
    </source>
</evidence>
<keyword evidence="3" id="KW-1185">Reference proteome</keyword>
<keyword evidence="1" id="KW-1133">Transmembrane helix</keyword>